<reference evidence="1 2" key="1">
    <citation type="submission" date="2016-10" db="EMBL/GenBank/DDBJ databases">
        <authorList>
            <person name="de Groot N.N."/>
        </authorList>
    </citation>
    <scope>NUCLEOTIDE SEQUENCE [LARGE SCALE GENOMIC DNA]</scope>
    <source>
        <strain evidence="1 2">CPCC 202699</strain>
    </source>
</reference>
<protein>
    <recommendedName>
        <fullName evidence="3">Lipoprotein</fullName>
    </recommendedName>
</protein>
<name>A0A1H3CTA5_9PSEU</name>
<dbReference type="Proteomes" id="UP000199515">
    <property type="component" value="Unassembled WGS sequence"/>
</dbReference>
<proteinExistence type="predicted"/>
<keyword evidence="2" id="KW-1185">Reference proteome</keyword>
<evidence type="ECO:0000313" key="1">
    <source>
        <dbReference type="EMBL" id="SDX57326.1"/>
    </source>
</evidence>
<evidence type="ECO:0008006" key="3">
    <source>
        <dbReference type="Google" id="ProtNLM"/>
    </source>
</evidence>
<dbReference type="AlphaFoldDB" id="A0A1H3CTA5"/>
<sequence length="185" mass="19897">MPAWGGVAALTALCLLAGCAREPLRDEGPAPTASHSGLSRGPDLRRLNVRELLLADPLVRAEVKTAIRDCARGCGLDQTVYADLTGDDVEELRVSIDSGTGRGTMAAYVYGVQSGAVRQLWAYHGADFSVTVENGQLVLNRELFRPGDFDEPPVAEEIIGLHWERGRFVEVSLTGAQPGLVPNTW</sequence>
<gene>
    <name evidence="1" type="ORF">SAMN05421504_103142</name>
</gene>
<dbReference type="EMBL" id="FNON01000003">
    <property type="protein sequence ID" value="SDX57326.1"/>
    <property type="molecule type" value="Genomic_DNA"/>
</dbReference>
<evidence type="ECO:0000313" key="2">
    <source>
        <dbReference type="Proteomes" id="UP000199515"/>
    </source>
</evidence>
<dbReference type="OrthoDB" id="3824278at2"/>
<organism evidence="1 2">
    <name type="scientific">Amycolatopsis xylanica</name>
    <dbReference type="NCBI Taxonomy" id="589385"/>
    <lineage>
        <taxon>Bacteria</taxon>
        <taxon>Bacillati</taxon>
        <taxon>Actinomycetota</taxon>
        <taxon>Actinomycetes</taxon>
        <taxon>Pseudonocardiales</taxon>
        <taxon>Pseudonocardiaceae</taxon>
        <taxon>Amycolatopsis</taxon>
    </lineage>
</organism>
<dbReference type="RefSeq" id="WP_143047058.1">
    <property type="nucleotide sequence ID" value="NZ_FNON01000003.1"/>
</dbReference>
<dbReference type="STRING" id="589385.SAMN05421504_103142"/>
<accession>A0A1H3CTA5</accession>